<feature type="transmembrane region" description="Helical" evidence="7">
    <location>
        <begin position="163"/>
        <end position="188"/>
    </location>
</feature>
<evidence type="ECO:0000256" key="3">
    <source>
        <dbReference type="ARBA" id="ARBA00022692"/>
    </source>
</evidence>
<dbReference type="PANTHER" id="PTHR21421">
    <property type="entry name" value="GUSTATORY RECEPTOR"/>
    <property type="match status" value="1"/>
</dbReference>
<proteinExistence type="predicted"/>
<name>A0A423SGX5_PENVA</name>
<keyword evidence="5 7" id="KW-0472">Membrane</keyword>
<dbReference type="GO" id="GO:0051606">
    <property type="term" value="P:detection of stimulus"/>
    <property type="evidence" value="ECO:0007669"/>
    <property type="project" value="UniProtKB-ARBA"/>
</dbReference>
<keyword evidence="2" id="KW-1003">Cell membrane</keyword>
<feature type="transmembrane region" description="Helical" evidence="7">
    <location>
        <begin position="303"/>
        <end position="324"/>
    </location>
</feature>
<dbReference type="GO" id="GO:0005886">
    <property type="term" value="C:plasma membrane"/>
    <property type="evidence" value="ECO:0007669"/>
    <property type="project" value="UniProtKB-SubCell"/>
</dbReference>
<keyword evidence="6" id="KW-0675">Receptor</keyword>
<dbReference type="Pfam" id="PF08395">
    <property type="entry name" value="7tm_7"/>
    <property type="match status" value="1"/>
</dbReference>
<evidence type="ECO:0000256" key="1">
    <source>
        <dbReference type="ARBA" id="ARBA00004651"/>
    </source>
</evidence>
<evidence type="ECO:0000256" key="4">
    <source>
        <dbReference type="ARBA" id="ARBA00022989"/>
    </source>
</evidence>
<keyword evidence="4 7" id="KW-1133">Transmembrane helix</keyword>
<feature type="transmembrane region" description="Helical" evidence="7">
    <location>
        <begin position="115"/>
        <end position="142"/>
    </location>
</feature>
<comment type="subcellular location">
    <subcellularLocation>
        <location evidence="1">Cell membrane</location>
        <topology evidence="1">Multi-pass membrane protein</topology>
    </subcellularLocation>
</comment>
<dbReference type="GO" id="GO:0038023">
    <property type="term" value="F:signaling receptor activity"/>
    <property type="evidence" value="ECO:0007669"/>
    <property type="project" value="UniProtKB-ARBA"/>
</dbReference>
<feature type="transmembrane region" description="Helical" evidence="7">
    <location>
        <begin position="208"/>
        <end position="234"/>
    </location>
</feature>
<dbReference type="InterPro" id="IPR013604">
    <property type="entry name" value="7TM_chemorcpt"/>
</dbReference>
<evidence type="ECO:0000256" key="5">
    <source>
        <dbReference type="ARBA" id="ARBA00023136"/>
    </source>
</evidence>
<dbReference type="EMBL" id="QCYY01003442">
    <property type="protein sequence ID" value="ROT63425.1"/>
    <property type="molecule type" value="Genomic_DNA"/>
</dbReference>
<evidence type="ECO:0008006" key="10">
    <source>
        <dbReference type="Google" id="ProtNLM"/>
    </source>
</evidence>
<dbReference type="GO" id="GO:0050909">
    <property type="term" value="P:sensory perception of taste"/>
    <property type="evidence" value="ECO:0007669"/>
    <property type="project" value="InterPro"/>
</dbReference>
<evidence type="ECO:0000313" key="9">
    <source>
        <dbReference type="Proteomes" id="UP000283509"/>
    </source>
</evidence>
<evidence type="ECO:0000256" key="6">
    <source>
        <dbReference type="ARBA" id="ARBA00023170"/>
    </source>
</evidence>
<feature type="transmembrane region" description="Helical" evidence="7">
    <location>
        <begin position="413"/>
        <end position="430"/>
    </location>
</feature>
<protein>
    <recommendedName>
        <fullName evidence="10">Gustatory receptor</fullName>
    </recommendedName>
</protein>
<reference evidence="8 9" key="2">
    <citation type="submission" date="2019-01" db="EMBL/GenBank/DDBJ databases">
        <title>The decoding of complex shrimp genome reveals the adaptation for benthos swimmer, frequently molting mechanism and breeding impact on genome.</title>
        <authorList>
            <person name="Sun Y."/>
            <person name="Gao Y."/>
            <person name="Yu Y."/>
        </authorList>
    </citation>
    <scope>NUCLEOTIDE SEQUENCE [LARGE SCALE GENOMIC DNA]</scope>
    <source>
        <tissue evidence="8">Muscle</tissue>
    </source>
</reference>
<keyword evidence="3 7" id="KW-0812">Transmembrane</keyword>
<keyword evidence="9" id="KW-1185">Reference proteome</keyword>
<dbReference type="Proteomes" id="UP000283509">
    <property type="component" value="Unassembled WGS sequence"/>
</dbReference>
<accession>A0A423SGX5</accession>
<reference evidence="8 9" key="1">
    <citation type="submission" date="2018-04" db="EMBL/GenBank/DDBJ databases">
        <authorList>
            <person name="Zhang X."/>
            <person name="Yuan J."/>
            <person name="Li F."/>
            <person name="Xiang J."/>
        </authorList>
    </citation>
    <scope>NUCLEOTIDE SEQUENCE [LARGE SCALE GENOMIC DNA]</scope>
    <source>
        <tissue evidence="8">Muscle</tissue>
    </source>
</reference>
<evidence type="ECO:0000256" key="2">
    <source>
        <dbReference type="ARBA" id="ARBA00022475"/>
    </source>
</evidence>
<dbReference type="PANTHER" id="PTHR21421:SF29">
    <property type="entry name" value="GUSTATORY RECEPTOR 5A FOR TREHALOSE-RELATED"/>
    <property type="match status" value="1"/>
</dbReference>
<gene>
    <name evidence="8" type="ORF">C7M84_018701</name>
</gene>
<comment type="caution">
    <text evidence="8">The sequence shown here is derived from an EMBL/GenBank/DDBJ whole genome shotgun (WGS) entry which is preliminary data.</text>
</comment>
<organism evidence="8 9">
    <name type="scientific">Penaeus vannamei</name>
    <name type="common">Whiteleg shrimp</name>
    <name type="synonym">Litopenaeus vannamei</name>
    <dbReference type="NCBI Taxonomy" id="6689"/>
    <lineage>
        <taxon>Eukaryota</taxon>
        <taxon>Metazoa</taxon>
        <taxon>Ecdysozoa</taxon>
        <taxon>Arthropoda</taxon>
        <taxon>Crustacea</taxon>
        <taxon>Multicrustacea</taxon>
        <taxon>Malacostraca</taxon>
        <taxon>Eumalacostraca</taxon>
        <taxon>Eucarida</taxon>
        <taxon>Decapoda</taxon>
        <taxon>Dendrobranchiata</taxon>
        <taxon>Penaeoidea</taxon>
        <taxon>Penaeidae</taxon>
        <taxon>Penaeus</taxon>
    </lineage>
</organism>
<feature type="transmembrane region" description="Helical" evidence="7">
    <location>
        <begin position="76"/>
        <end position="95"/>
    </location>
</feature>
<dbReference type="AlphaFoldDB" id="A0A423SGX5"/>
<sequence>MNRIVRSERSSAADDGLPVSPPYIRRVWWLLSVVRIVGCWPYREVRTAEETNEHSFSSRRKDDLARQELSWLSYPPYWTLLLVLQFVVLDLYYIYNTGRIVAAGNFTASEALVSVPWLGGTVLPCVSAGLSIMKAGEITIFLDHWLSVEKRFSHLSSHTPRASLPYLVVSFYFSLGFASVAFIGFLHWHMPESSIFIGNLLPSPWSHFGHVLQYVSLFLAWTGSIVPEALLCLLSHAFASFYRGLCVKAREIFDKWELHKKQQTQYGRSTVHAYENHGIRDSIQHLWDLYEDVETLVDEMNTLFSPMILLVYSVFMIMTCSLIIPFLKSGDVRDSAYLTIAFSYVVRLPFLVITEASLQEQHASFRYELCRGHARMSLSGAHLPYLDALLARLAAKGDVGVSAWGFFTVRRDTLLTIVSLLVSYIVIMLQA</sequence>
<evidence type="ECO:0000313" key="8">
    <source>
        <dbReference type="EMBL" id="ROT63425.1"/>
    </source>
</evidence>
<feature type="transmembrane region" description="Helical" evidence="7">
    <location>
        <begin position="336"/>
        <end position="358"/>
    </location>
</feature>
<evidence type="ECO:0000256" key="7">
    <source>
        <dbReference type="SAM" id="Phobius"/>
    </source>
</evidence>